<reference evidence="5 6" key="1">
    <citation type="submission" date="2020-05" db="EMBL/GenBank/DDBJ databases">
        <title>Genome sequencing of Spirosoma sp. TS118.</title>
        <authorList>
            <person name="Lee J.-H."/>
            <person name="Jeong S."/>
            <person name="Zhao L."/>
            <person name="Jung J.-H."/>
            <person name="Kim M.-K."/>
            <person name="Lim S."/>
        </authorList>
    </citation>
    <scope>NUCLEOTIDE SEQUENCE [LARGE SCALE GENOMIC DNA]</scope>
    <source>
        <strain evidence="5 6">TS118</strain>
    </source>
</reference>
<keyword evidence="6" id="KW-1185">Reference proteome</keyword>
<comment type="similarity">
    <text evidence="1 4">Belongs to the glycerate kinase type-1 family.</text>
</comment>
<gene>
    <name evidence="5" type="ORF">HNV11_16250</name>
</gene>
<evidence type="ECO:0000256" key="4">
    <source>
        <dbReference type="PIRNR" id="PIRNR006078"/>
    </source>
</evidence>
<keyword evidence="2 4" id="KW-0808">Transferase</keyword>
<dbReference type="Pfam" id="PF02595">
    <property type="entry name" value="Gly_kinase"/>
    <property type="match status" value="1"/>
</dbReference>
<dbReference type="PANTHER" id="PTHR21599:SF0">
    <property type="entry name" value="GLYCERATE KINASE"/>
    <property type="match status" value="1"/>
</dbReference>
<dbReference type="GO" id="GO:0008887">
    <property type="term" value="F:glycerate kinase activity"/>
    <property type="evidence" value="ECO:0007669"/>
    <property type="project" value="UniProtKB-UniRule"/>
</dbReference>
<dbReference type="InterPro" id="IPR018193">
    <property type="entry name" value="Glyc_kinase_flavodox-like_fold"/>
</dbReference>
<dbReference type="EMBL" id="CP053435">
    <property type="protein sequence ID" value="QJW90816.1"/>
    <property type="molecule type" value="Genomic_DNA"/>
</dbReference>
<dbReference type="SUPFAM" id="SSF110738">
    <property type="entry name" value="Glycerate kinase I"/>
    <property type="match status" value="1"/>
</dbReference>
<name>A0A6M5YBY2_9BACT</name>
<dbReference type="InterPro" id="IPR018197">
    <property type="entry name" value="Glycerate_kinase_RE-like"/>
</dbReference>
<dbReference type="KEGG" id="stae:HNV11_16250"/>
<dbReference type="InterPro" id="IPR036129">
    <property type="entry name" value="Glycerate_kinase_sf"/>
</dbReference>
<evidence type="ECO:0000256" key="1">
    <source>
        <dbReference type="ARBA" id="ARBA00006284"/>
    </source>
</evidence>
<evidence type="ECO:0000313" key="6">
    <source>
        <dbReference type="Proteomes" id="UP000502756"/>
    </source>
</evidence>
<keyword evidence="3 4" id="KW-0418">Kinase</keyword>
<dbReference type="Proteomes" id="UP000502756">
    <property type="component" value="Chromosome"/>
</dbReference>
<dbReference type="Gene3D" id="3.90.1510.10">
    <property type="entry name" value="Glycerate kinase, domain 2"/>
    <property type="match status" value="1"/>
</dbReference>
<evidence type="ECO:0000256" key="2">
    <source>
        <dbReference type="ARBA" id="ARBA00022679"/>
    </source>
</evidence>
<dbReference type="PANTHER" id="PTHR21599">
    <property type="entry name" value="GLYCERATE KINASE"/>
    <property type="match status" value="1"/>
</dbReference>
<protein>
    <submittedName>
        <fullName evidence="5">Glycerate kinase</fullName>
    </submittedName>
</protein>
<dbReference type="Gene3D" id="3.40.50.10350">
    <property type="entry name" value="Glycerate kinase, domain 1"/>
    <property type="match status" value="1"/>
</dbReference>
<dbReference type="PIRSF" id="PIRSF006078">
    <property type="entry name" value="GlxK"/>
    <property type="match status" value="1"/>
</dbReference>
<accession>A0A6M5YBY2</accession>
<evidence type="ECO:0000256" key="3">
    <source>
        <dbReference type="ARBA" id="ARBA00022777"/>
    </source>
</evidence>
<dbReference type="GO" id="GO:0031388">
    <property type="term" value="P:organic acid phosphorylation"/>
    <property type="evidence" value="ECO:0007669"/>
    <property type="project" value="UniProtKB-UniRule"/>
</dbReference>
<dbReference type="AlphaFoldDB" id="A0A6M5YBY2"/>
<evidence type="ECO:0000313" key="5">
    <source>
        <dbReference type="EMBL" id="QJW90816.1"/>
    </source>
</evidence>
<dbReference type="InterPro" id="IPR004381">
    <property type="entry name" value="Glycerate_kinase"/>
</dbReference>
<sequence>MTILVAPDKFKGSLTAAEAARAMRTGIHRYNPHLTVTEQPLADGGEGTADVLTKATGGQFIPVSVHDPLGQPIMSTFGLSGGGQTAFIEMAQASGLQLLRAGERNPWLTSTFGTGELIRAALNRGVETVVLCIGGSATNDGGIGLATALGYQFLDESGQALEPIGRNLANIHRIDTTNVLPQLRQVEFVVASDVDNPLTGPNGAAYVYAPQKGADSDMVQILDAGLERLSAVVQAQLDCDLADEPGSGAAGGTGYGARVFLNARLESGFSIVARYLNLEGLVHSADLILTGEGSLDEQTLSGKLVGGLTQLAAQYNKPVVAFCGRLALTPEQIRRVGLQQAVAITPASMAFADAVRLASTLLADATYQFCEDSQLL</sequence>
<organism evidence="5 6">
    <name type="scientific">Spirosoma taeanense</name>
    <dbReference type="NCBI Taxonomy" id="2735870"/>
    <lineage>
        <taxon>Bacteria</taxon>
        <taxon>Pseudomonadati</taxon>
        <taxon>Bacteroidota</taxon>
        <taxon>Cytophagia</taxon>
        <taxon>Cytophagales</taxon>
        <taxon>Cytophagaceae</taxon>
        <taxon>Spirosoma</taxon>
    </lineage>
</organism>
<proteinExistence type="inferred from homology"/>
<dbReference type="RefSeq" id="WP_171740661.1">
    <property type="nucleotide sequence ID" value="NZ_CP053435.1"/>
</dbReference>
<dbReference type="NCBIfam" id="TIGR00045">
    <property type="entry name" value="glycerate kinase"/>
    <property type="match status" value="1"/>
</dbReference>